<dbReference type="SUPFAM" id="SSF53098">
    <property type="entry name" value="Ribonuclease H-like"/>
    <property type="match status" value="1"/>
</dbReference>
<dbReference type="PANTHER" id="PTHR42648:SF18">
    <property type="entry name" value="RETROTRANSPOSON, UNCLASSIFIED-LIKE PROTEIN"/>
    <property type="match status" value="1"/>
</dbReference>
<accession>A0AAD4ZDU4</accession>
<dbReference type="GO" id="GO:0015074">
    <property type="term" value="P:DNA integration"/>
    <property type="evidence" value="ECO:0007669"/>
    <property type="project" value="InterPro"/>
</dbReference>
<dbReference type="Gene3D" id="4.10.60.10">
    <property type="entry name" value="Zinc finger, CCHC-type"/>
    <property type="match status" value="1"/>
</dbReference>
<keyword evidence="2" id="KW-0863">Zinc-finger</keyword>
<dbReference type="GO" id="GO:0008233">
    <property type="term" value="F:peptidase activity"/>
    <property type="evidence" value="ECO:0007669"/>
    <property type="project" value="UniProtKB-KW"/>
</dbReference>
<name>A0AAD4ZDU4_PRUDU</name>
<evidence type="ECO:0000313" key="6">
    <source>
        <dbReference type="EMBL" id="KAI5342159.1"/>
    </source>
</evidence>
<dbReference type="InterPro" id="IPR036875">
    <property type="entry name" value="Znf_CCHC_sf"/>
</dbReference>
<dbReference type="PROSITE" id="PS50994">
    <property type="entry name" value="INTEGRASE"/>
    <property type="match status" value="1"/>
</dbReference>
<feature type="domain" description="CCHC-type" evidence="4">
    <location>
        <begin position="161"/>
        <end position="177"/>
    </location>
</feature>
<keyword evidence="1" id="KW-0378">Hydrolase</keyword>
<dbReference type="Pfam" id="PF14223">
    <property type="entry name" value="Retrotran_gag_2"/>
    <property type="match status" value="1"/>
</dbReference>
<evidence type="ECO:0000259" key="5">
    <source>
        <dbReference type="PROSITE" id="PS50994"/>
    </source>
</evidence>
<comment type="caution">
    <text evidence="6">The sequence shown here is derived from an EMBL/GenBank/DDBJ whole genome shotgun (WGS) entry which is preliminary data.</text>
</comment>
<dbReference type="Pfam" id="PF13976">
    <property type="entry name" value="gag_pre-integrs"/>
    <property type="match status" value="1"/>
</dbReference>
<keyword evidence="7" id="KW-1185">Reference proteome</keyword>
<dbReference type="Gene3D" id="3.30.420.10">
    <property type="entry name" value="Ribonuclease H-like superfamily/Ribonuclease H"/>
    <property type="match status" value="1"/>
</dbReference>
<evidence type="ECO:0000256" key="3">
    <source>
        <dbReference type="SAM" id="MobiDB-lite"/>
    </source>
</evidence>
<evidence type="ECO:0000313" key="7">
    <source>
        <dbReference type="Proteomes" id="UP001054821"/>
    </source>
</evidence>
<dbReference type="InterPro" id="IPR036397">
    <property type="entry name" value="RNaseH_sf"/>
</dbReference>
<evidence type="ECO:0000259" key="4">
    <source>
        <dbReference type="PROSITE" id="PS50158"/>
    </source>
</evidence>
<dbReference type="InterPro" id="IPR012337">
    <property type="entry name" value="RNaseH-like_sf"/>
</dbReference>
<feature type="region of interest" description="Disordered" evidence="3">
    <location>
        <begin position="85"/>
        <end position="137"/>
    </location>
</feature>
<dbReference type="GO" id="GO:0006508">
    <property type="term" value="P:proteolysis"/>
    <property type="evidence" value="ECO:0007669"/>
    <property type="project" value="UniProtKB-KW"/>
</dbReference>
<organism evidence="6 7">
    <name type="scientific">Prunus dulcis</name>
    <name type="common">Almond</name>
    <name type="synonym">Amygdalus dulcis</name>
    <dbReference type="NCBI Taxonomy" id="3755"/>
    <lineage>
        <taxon>Eukaryota</taxon>
        <taxon>Viridiplantae</taxon>
        <taxon>Streptophyta</taxon>
        <taxon>Embryophyta</taxon>
        <taxon>Tracheophyta</taxon>
        <taxon>Spermatophyta</taxon>
        <taxon>Magnoliopsida</taxon>
        <taxon>eudicotyledons</taxon>
        <taxon>Gunneridae</taxon>
        <taxon>Pentapetalae</taxon>
        <taxon>rosids</taxon>
        <taxon>fabids</taxon>
        <taxon>Rosales</taxon>
        <taxon>Rosaceae</taxon>
        <taxon>Amygdaloideae</taxon>
        <taxon>Amygdaleae</taxon>
        <taxon>Prunus</taxon>
    </lineage>
</organism>
<dbReference type="PROSITE" id="PS50158">
    <property type="entry name" value="ZF_CCHC"/>
    <property type="match status" value="1"/>
</dbReference>
<sequence>MQEDDSLSDYITKLLELVNHMKAYGEETANRRIVQKLLISLSREYDSIAEVIEETNDTETISVQEVMGSLKPHEQRLQRHTEKLTEKEFSSLSVSPRDQSNTGQSGCSKSKKNWKPQKWKKGDAKSKNNSKKENEAEGAKVPCKTCDKLHYGACWFKGKPKCYKCDRFGHIAKDCRDKPAQTANYTAHKEEEGTMFYACHSAAVVQNNDVWYVDSVCSNHMTTHESLLVNIDTNVIAKIKMGTGDLVQATGKGTLVIDTKFGPRYIKEVMLVPGLDENLLSVGQMVEHGYFLFFGKSIVEIFDYSSMEHLVAKVPMTGNRCFSLSLKYVTFVAMKATVEDSTWCWHKRFGHLNMQRLRLLQQQEMVYGLPEIGSAERICQGCAMGKAHRESFGKEKTWRASEPLELIHSDVCRPMQITTIGGNRYFLTFIDDCTRMCWVYFMQYKYEVFGIFKKFKAMVELQSGYKIKRLRSERGGEYTSLEFLKFCEDVGMERQLAMAYSPQQNGVAERKKQNYC</sequence>
<dbReference type="Pfam" id="PF22936">
    <property type="entry name" value="Pol_BBD"/>
    <property type="match status" value="1"/>
</dbReference>
<protein>
    <submittedName>
        <fullName evidence="6">Uncharacterized protein</fullName>
    </submittedName>
</protein>
<dbReference type="InterPro" id="IPR001584">
    <property type="entry name" value="Integrase_cat-core"/>
</dbReference>
<proteinExistence type="predicted"/>
<gene>
    <name evidence="6" type="ORF">L3X38_010034</name>
</gene>
<dbReference type="PANTHER" id="PTHR42648">
    <property type="entry name" value="TRANSPOSASE, PUTATIVE-RELATED"/>
    <property type="match status" value="1"/>
</dbReference>
<dbReference type="InterPro" id="IPR054722">
    <property type="entry name" value="PolX-like_BBD"/>
</dbReference>
<feature type="compositionally biased region" description="Polar residues" evidence="3">
    <location>
        <begin position="90"/>
        <end position="107"/>
    </location>
</feature>
<dbReference type="InterPro" id="IPR039537">
    <property type="entry name" value="Retrotran_Ty1/copia-like"/>
</dbReference>
<feature type="domain" description="Integrase catalytic" evidence="5">
    <location>
        <begin position="399"/>
        <end position="516"/>
    </location>
</feature>
<keyword evidence="2" id="KW-0862">Zinc</keyword>
<dbReference type="SUPFAM" id="SSF57756">
    <property type="entry name" value="Retrovirus zinc finger-like domains"/>
    <property type="match status" value="1"/>
</dbReference>
<dbReference type="SMART" id="SM00343">
    <property type="entry name" value="ZnF_C2HC"/>
    <property type="match status" value="1"/>
</dbReference>
<feature type="compositionally biased region" description="Basic and acidic residues" evidence="3">
    <location>
        <begin position="120"/>
        <end position="137"/>
    </location>
</feature>
<reference evidence="6 7" key="1">
    <citation type="journal article" date="2022" name="G3 (Bethesda)">
        <title>Whole-genome sequence and methylome profiling of the almond [Prunus dulcis (Mill.) D.A. Webb] cultivar 'Nonpareil'.</title>
        <authorList>
            <person name="D'Amico-Willman K.M."/>
            <person name="Ouma W.Z."/>
            <person name="Meulia T."/>
            <person name="Sideli G.M."/>
            <person name="Gradziel T.M."/>
            <person name="Fresnedo-Ramirez J."/>
        </authorList>
    </citation>
    <scope>NUCLEOTIDE SEQUENCE [LARGE SCALE GENOMIC DNA]</scope>
    <source>
        <strain evidence="6">Clone GOH B32 T37-40</strain>
    </source>
</reference>
<dbReference type="EMBL" id="JAJFAZ020000002">
    <property type="protein sequence ID" value="KAI5342159.1"/>
    <property type="molecule type" value="Genomic_DNA"/>
</dbReference>
<dbReference type="InterPro" id="IPR001878">
    <property type="entry name" value="Znf_CCHC"/>
</dbReference>
<dbReference type="Pfam" id="PF00665">
    <property type="entry name" value="rve"/>
    <property type="match status" value="1"/>
</dbReference>
<feature type="compositionally biased region" description="Basic residues" evidence="3">
    <location>
        <begin position="109"/>
        <end position="119"/>
    </location>
</feature>
<keyword evidence="2" id="KW-0479">Metal-binding</keyword>
<evidence type="ECO:0000256" key="2">
    <source>
        <dbReference type="PROSITE-ProRule" id="PRU00047"/>
    </source>
</evidence>
<dbReference type="Proteomes" id="UP001054821">
    <property type="component" value="Chromosome 2"/>
</dbReference>
<dbReference type="GO" id="GO:0003676">
    <property type="term" value="F:nucleic acid binding"/>
    <property type="evidence" value="ECO:0007669"/>
    <property type="project" value="InterPro"/>
</dbReference>
<dbReference type="Pfam" id="PF00098">
    <property type="entry name" value="zf-CCHC"/>
    <property type="match status" value="1"/>
</dbReference>
<keyword evidence="1" id="KW-0645">Protease</keyword>
<dbReference type="AlphaFoldDB" id="A0AAD4ZDU4"/>
<dbReference type="GO" id="GO:0008270">
    <property type="term" value="F:zinc ion binding"/>
    <property type="evidence" value="ECO:0007669"/>
    <property type="project" value="UniProtKB-KW"/>
</dbReference>
<dbReference type="InterPro" id="IPR025724">
    <property type="entry name" value="GAG-pre-integrase_dom"/>
</dbReference>
<evidence type="ECO:0000256" key="1">
    <source>
        <dbReference type="ARBA" id="ARBA00022670"/>
    </source>
</evidence>